<sequence>MSTSPEDTTDTSSTETPEPDDTTGDATGTEATKDEGEEAFLSAAPAHGRGGGLFGPETFGVAGALLLGVVLFSTELIAIFNQYVLTGASGVLVPAVQGQLTGAGLFSALAVASASAALFRATHTTRPWARHLAAATILVGLLAVLLTVLSYVLLGS</sequence>
<keyword evidence="2" id="KW-0472">Membrane</keyword>
<dbReference type="Proteomes" id="UP000467124">
    <property type="component" value="Unassembled WGS sequence"/>
</dbReference>
<keyword evidence="2" id="KW-0812">Transmembrane</keyword>
<evidence type="ECO:0000313" key="3">
    <source>
        <dbReference type="EMBL" id="MYR31314.1"/>
    </source>
</evidence>
<dbReference type="EMBL" id="WWHY01000001">
    <property type="protein sequence ID" value="MYR31314.1"/>
    <property type="molecule type" value="Genomic_DNA"/>
</dbReference>
<proteinExistence type="predicted"/>
<keyword evidence="2" id="KW-1133">Transmembrane helix</keyword>
<feature type="transmembrane region" description="Helical" evidence="2">
    <location>
        <begin position="100"/>
        <end position="119"/>
    </location>
</feature>
<organism evidence="3 4">
    <name type="scientific">Nocardiopsis alba</name>
    <dbReference type="NCBI Taxonomy" id="53437"/>
    <lineage>
        <taxon>Bacteria</taxon>
        <taxon>Bacillati</taxon>
        <taxon>Actinomycetota</taxon>
        <taxon>Actinomycetes</taxon>
        <taxon>Streptosporangiales</taxon>
        <taxon>Nocardiopsidaceae</taxon>
        <taxon>Nocardiopsis</taxon>
    </lineage>
</organism>
<feature type="transmembrane region" description="Helical" evidence="2">
    <location>
        <begin position="131"/>
        <end position="154"/>
    </location>
</feature>
<accession>A0A7K2ING7</accession>
<dbReference type="OMA" id="THTTRPW"/>
<evidence type="ECO:0000256" key="1">
    <source>
        <dbReference type="SAM" id="MobiDB-lite"/>
    </source>
</evidence>
<dbReference type="AlphaFoldDB" id="A0A7K2ING7"/>
<feature type="transmembrane region" description="Helical" evidence="2">
    <location>
        <begin position="59"/>
        <end position="80"/>
    </location>
</feature>
<gene>
    <name evidence="3" type="ORF">GTW20_03260</name>
</gene>
<protein>
    <submittedName>
        <fullName evidence="3">Uncharacterized protein</fullName>
    </submittedName>
</protein>
<feature type="region of interest" description="Disordered" evidence="1">
    <location>
        <begin position="1"/>
        <end position="34"/>
    </location>
</feature>
<comment type="caution">
    <text evidence="3">The sequence shown here is derived from an EMBL/GenBank/DDBJ whole genome shotgun (WGS) entry which is preliminary data.</text>
</comment>
<feature type="compositionally biased region" description="Low complexity" evidence="1">
    <location>
        <begin position="1"/>
        <end position="16"/>
    </location>
</feature>
<reference evidence="3 4" key="1">
    <citation type="journal article" date="2019" name="Nat. Commun.">
        <title>The antimicrobial potential of Streptomyces from insect microbiomes.</title>
        <authorList>
            <person name="Chevrette M.G."/>
            <person name="Carlson C.M."/>
            <person name="Ortega H.E."/>
            <person name="Thomas C."/>
            <person name="Ananiev G.E."/>
            <person name="Barns K.J."/>
            <person name="Book A.J."/>
            <person name="Cagnazzo J."/>
            <person name="Carlos C."/>
            <person name="Flanigan W."/>
            <person name="Grubbs K.J."/>
            <person name="Horn H.A."/>
            <person name="Hoffmann F.M."/>
            <person name="Klassen J.L."/>
            <person name="Knack J.J."/>
            <person name="Lewin G.R."/>
            <person name="McDonald B.R."/>
            <person name="Muller L."/>
            <person name="Melo W.G.P."/>
            <person name="Pinto-Tomas A.A."/>
            <person name="Schmitz A."/>
            <person name="Wendt-Pienkowski E."/>
            <person name="Wildman S."/>
            <person name="Zhao M."/>
            <person name="Zhang F."/>
            <person name="Bugni T.S."/>
            <person name="Andes D.R."/>
            <person name="Pupo M.T."/>
            <person name="Currie C.R."/>
        </authorList>
    </citation>
    <scope>NUCLEOTIDE SEQUENCE [LARGE SCALE GENOMIC DNA]</scope>
    <source>
        <strain evidence="3 4">SID5840</strain>
    </source>
</reference>
<dbReference type="RefSeq" id="WP_014912974.1">
    <property type="nucleotide sequence ID" value="NZ_JBEXQO010000010.1"/>
</dbReference>
<evidence type="ECO:0000256" key="2">
    <source>
        <dbReference type="SAM" id="Phobius"/>
    </source>
</evidence>
<evidence type="ECO:0000313" key="4">
    <source>
        <dbReference type="Proteomes" id="UP000467124"/>
    </source>
</evidence>
<name>A0A7K2ING7_9ACTN</name>